<dbReference type="AlphaFoldDB" id="A0A2G9G6P6"/>
<dbReference type="EMBL" id="NKXS01006641">
    <property type="protein sequence ID" value="PIN00984.1"/>
    <property type="molecule type" value="Genomic_DNA"/>
</dbReference>
<gene>
    <name evidence="1" type="ORF">CDL12_26511</name>
</gene>
<protein>
    <submittedName>
        <fullName evidence="1">Uncharacterized protein</fullName>
    </submittedName>
</protein>
<comment type="caution">
    <text evidence="1">The sequence shown here is derived from an EMBL/GenBank/DDBJ whole genome shotgun (WGS) entry which is preliminary data.</text>
</comment>
<proteinExistence type="predicted"/>
<dbReference type="Proteomes" id="UP000231279">
    <property type="component" value="Unassembled WGS sequence"/>
</dbReference>
<evidence type="ECO:0000313" key="2">
    <source>
        <dbReference type="Proteomes" id="UP000231279"/>
    </source>
</evidence>
<reference evidence="2" key="1">
    <citation type="journal article" date="2018" name="Gigascience">
        <title>Genome assembly of the Pink Ipe (Handroanthus impetiginosus, Bignoniaceae), a highly valued, ecologically keystone Neotropical timber forest tree.</title>
        <authorList>
            <person name="Silva-Junior O.B."/>
            <person name="Grattapaglia D."/>
            <person name="Novaes E."/>
            <person name="Collevatti R.G."/>
        </authorList>
    </citation>
    <scope>NUCLEOTIDE SEQUENCE [LARGE SCALE GENOMIC DNA]</scope>
    <source>
        <strain evidence="2">cv. UFG-1</strain>
    </source>
</reference>
<evidence type="ECO:0000313" key="1">
    <source>
        <dbReference type="EMBL" id="PIN00984.1"/>
    </source>
</evidence>
<accession>A0A2G9G6P6</accession>
<organism evidence="1 2">
    <name type="scientific">Handroanthus impetiginosus</name>
    <dbReference type="NCBI Taxonomy" id="429701"/>
    <lineage>
        <taxon>Eukaryota</taxon>
        <taxon>Viridiplantae</taxon>
        <taxon>Streptophyta</taxon>
        <taxon>Embryophyta</taxon>
        <taxon>Tracheophyta</taxon>
        <taxon>Spermatophyta</taxon>
        <taxon>Magnoliopsida</taxon>
        <taxon>eudicotyledons</taxon>
        <taxon>Gunneridae</taxon>
        <taxon>Pentapetalae</taxon>
        <taxon>asterids</taxon>
        <taxon>lamiids</taxon>
        <taxon>Lamiales</taxon>
        <taxon>Bignoniaceae</taxon>
        <taxon>Crescentiina</taxon>
        <taxon>Tabebuia alliance</taxon>
        <taxon>Handroanthus</taxon>
    </lineage>
</organism>
<sequence>MKSRIVQTFQSNGSYSQFKDYHKRMNSRDLLMLLVCNLALNPFIMKKAASRFIFRFYIHQLFQGEQKHDKTATI</sequence>
<keyword evidence="2" id="KW-1185">Reference proteome</keyword>
<name>A0A2G9G6P6_9LAMI</name>